<dbReference type="Pfam" id="PF02187">
    <property type="entry name" value="GAS2"/>
    <property type="match status" value="1"/>
</dbReference>
<name>A0A8H4VCQ4_9HYPO</name>
<accession>A0A8H4VCQ4</accession>
<feature type="compositionally biased region" description="Polar residues" evidence="4">
    <location>
        <begin position="365"/>
        <end position="383"/>
    </location>
</feature>
<feature type="region of interest" description="Disordered" evidence="4">
    <location>
        <begin position="435"/>
        <end position="475"/>
    </location>
</feature>
<dbReference type="Gene3D" id="3.30.920.20">
    <property type="entry name" value="Gas2-like domain"/>
    <property type="match status" value="1"/>
</dbReference>
<organism evidence="6 7">
    <name type="scientific">Ophiocordyceps camponoti-floridani</name>
    <dbReference type="NCBI Taxonomy" id="2030778"/>
    <lineage>
        <taxon>Eukaryota</taxon>
        <taxon>Fungi</taxon>
        <taxon>Dikarya</taxon>
        <taxon>Ascomycota</taxon>
        <taxon>Pezizomycotina</taxon>
        <taxon>Sordariomycetes</taxon>
        <taxon>Hypocreomycetidae</taxon>
        <taxon>Hypocreales</taxon>
        <taxon>Ophiocordycipitaceae</taxon>
        <taxon>Ophiocordyceps</taxon>
    </lineage>
</organism>
<feature type="compositionally biased region" description="Acidic residues" evidence="4">
    <location>
        <begin position="321"/>
        <end position="331"/>
    </location>
</feature>
<dbReference type="SUPFAM" id="SSF143575">
    <property type="entry name" value="GAS2 domain-like"/>
    <property type="match status" value="1"/>
</dbReference>
<reference evidence="6 7" key="1">
    <citation type="journal article" date="2020" name="G3 (Bethesda)">
        <title>Genetic Underpinnings of Host Manipulation by Ophiocordyceps as Revealed by Comparative Transcriptomics.</title>
        <authorList>
            <person name="Will I."/>
            <person name="Das B."/>
            <person name="Trinh T."/>
            <person name="Brachmann A."/>
            <person name="Ohm R.A."/>
            <person name="de Bekker C."/>
        </authorList>
    </citation>
    <scope>NUCLEOTIDE SEQUENCE [LARGE SCALE GENOMIC DNA]</scope>
    <source>
        <strain evidence="6 7">EC05</strain>
    </source>
</reference>
<proteinExistence type="predicted"/>
<feature type="region of interest" description="Disordered" evidence="4">
    <location>
        <begin position="649"/>
        <end position="686"/>
    </location>
</feature>
<feature type="compositionally biased region" description="Low complexity" evidence="4">
    <location>
        <begin position="734"/>
        <end position="747"/>
    </location>
</feature>
<protein>
    <submittedName>
        <fullName evidence="6">GAS2 domain containing protein</fullName>
    </submittedName>
</protein>
<keyword evidence="3" id="KW-0206">Cytoskeleton</keyword>
<evidence type="ECO:0000256" key="1">
    <source>
        <dbReference type="ARBA" id="ARBA00004245"/>
    </source>
</evidence>
<comment type="caution">
    <text evidence="6">The sequence shown here is derived from an EMBL/GenBank/DDBJ whole genome shotgun (WGS) entry which is preliminary data.</text>
</comment>
<feature type="domain" description="GAR" evidence="5">
    <location>
        <begin position="570"/>
        <end position="648"/>
    </location>
</feature>
<evidence type="ECO:0000313" key="7">
    <source>
        <dbReference type="Proteomes" id="UP000562929"/>
    </source>
</evidence>
<feature type="compositionally biased region" description="Low complexity" evidence="4">
    <location>
        <begin position="439"/>
        <end position="449"/>
    </location>
</feature>
<feature type="compositionally biased region" description="Acidic residues" evidence="4">
    <location>
        <begin position="347"/>
        <end position="358"/>
    </location>
</feature>
<gene>
    <name evidence="6" type="ORF">GQ602_005071</name>
</gene>
<evidence type="ECO:0000256" key="3">
    <source>
        <dbReference type="ARBA" id="ARBA00023212"/>
    </source>
</evidence>
<dbReference type="GO" id="GO:0008017">
    <property type="term" value="F:microtubule binding"/>
    <property type="evidence" value="ECO:0007669"/>
    <property type="project" value="InterPro"/>
</dbReference>
<dbReference type="Proteomes" id="UP000562929">
    <property type="component" value="Unassembled WGS sequence"/>
</dbReference>
<feature type="compositionally biased region" description="Low complexity" evidence="4">
    <location>
        <begin position="558"/>
        <end position="575"/>
    </location>
</feature>
<comment type="subcellular location">
    <subcellularLocation>
        <location evidence="1">Cytoplasm</location>
        <location evidence="1">Cytoskeleton</location>
    </subcellularLocation>
</comment>
<keyword evidence="7" id="KW-1185">Reference proteome</keyword>
<evidence type="ECO:0000256" key="2">
    <source>
        <dbReference type="ARBA" id="ARBA00022490"/>
    </source>
</evidence>
<evidence type="ECO:0000313" key="6">
    <source>
        <dbReference type="EMBL" id="KAF4585766.1"/>
    </source>
</evidence>
<dbReference type="EMBL" id="JAACLJ010000005">
    <property type="protein sequence ID" value="KAF4585766.1"/>
    <property type="molecule type" value="Genomic_DNA"/>
</dbReference>
<dbReference type="InterPro" id="IPR003108">
    <property type="entry name" value="GAR_dom"/>
</dbReference>
<feature type="region of interest" description="Disordered" evidence="4">
    <location>
        <begin position="540"/>
        <end position="592"/>
    </location>
</feature>
<evidence type="ECO:0000256" key="4">
    <source>
        <dbReference type="SAM" id="MobiDB-lite"/>
    </source>
</evidence>
<dbReference type="GO" id="GO:0005856">
    <property type="term" value="C:cytoskeleton"/>
    <property type="evidence" value="ECO:0007669"/>
    <property type="project" value="UniProtKB-SubCell"/>
</dbReference>
<feature type="compositionally biased region" description="Low complexity" evidence="4">
    <location>
        <begin position="714"/>
        <end position="727"/>
    </location>
</feature>
<keyword evidence="2" id="KW-0963">Cytoplasm</keyword>
<dbReference type="AlphaFoldDB" id="A0A8H4VCQ4"/>
<dbReference type="OrthoDB" id="5409589at2759"/>
<evidence type="ECO:0000259" key="5">
    <source>
        <dbReference type="PROSITE" id="PS51460"/>
    </source>
</evidence>
<dbReference type="PROSITE" id="PS51460">
    <property type="entry name" value="GAR"/>
    <property type="match status" value="1"/>
</dbReference>
<feature type="region of interest" description="Disordered" evidence="4">
    <location>
        <begin position="699"/>
        <end position="767"/>
    </location>
</feature>
<sequence length="788" mass="85032">MAEHARLRHLHPRRLSSLLPVIRDDLLDRLGPATAIEALAAPTGALIDCLDTAAPSDRDLAVRAAIVSRRVWEWLTELDGWTWSGFAAGPSAVDDACYAARIDQVRCEMGRLDVEDIKKNVLQNHVRPLSRPTTPATDSDGLSLLSLSSTASSYHKMDDLTAVVTTIVMQALPNLARLSALLRLWTLRLRVLQNVPLFLSALDDAETGLASAWVQSDGRGLQATGRALAAHVAEPARLLDYMLDCLEDMPDTLPNVWIDRVEALERHHAEWVVFCERALRDERLSTASAVKAEQYSAADDSAIVASPGALDGTVSGNWPDEVWEGEAEDESPPSTPPHDEVPRCYDGGDDDVDVDDDVCTPPSPQSRLPTATSRGNTTSSDRLSTCDDLLLSGQVMSPIKEDGDDDGDVSGLPRLRTAISRQSLNSQASTLIFSGFGHSSSPPDTSTSSAARLRHTAAESPLQSPLRRCKGTSATAGQTEDALFLKSPADESFAQDFDDTMSMMDAPSYTLRGEGGAGDDQLQQQISDIIDSIPARIKLASSPDLNPPDVRLGKAGSRDSGLLRRSASSLSSRAGTPSFTLSPAKHCRPRHRRAHQEIKVYHLSRSTGEAPIKLFIRCVGEHGERVMVRVGGGWADLGEYLKAYASHHGRRSQGIEIRSGRLTPVGPVSDSSPTRPGSAADIHDMASPATPIQMRKLRASELPSSSHHRPLPRTPSSLPSIITTVTSKSTEPPSSDSAQSRSSSRISWVDDDGDGASYLGLAGPSGRRVKMTDENRAWVESVKEKPRV</sequence>
<dbReference type="InterPro" id="IPR036534">
    <property type="entry name" value="GAR_dom_sf"/>
</dbReference>
<feature type="region of interest" description="Disordered" evidence="4">
    <location>
        <begin position="307"/>
        <end position="384"/>
    </location>
</feature>